<feature type="compositionally biased region" description="Polar residues" evidence="2">
    <location>
        <begin position="1857"/>
        <end position="1866"/>
    </location>
</feature>
<dbReference type="EMBL" id="KX154867">
    <property type="protein sequence ID" value="ANJ20987.1"/>
    <property type="molecule type" value="Genomic_DNA"/>
</dbReference>
<accession>A0A191VZ55</accession>
<evidence type="ECO:0000313" key="7">
    <source>
        <dbReference type="EMBL" id="ANJ20987.1"/>
    </source>
</evidence>
<feature type="domain" description="Duffy-binding-like" evidence="3">
    <location>
        <begin position="384"/>
        <end position="528"/>
    </location>
</feature>
<dbReference type="Gene3D" id="1.20.1310.20">
    <property type="entry name" value="Duffy-antigen binding domain"/>
    <property type="match status" value="4"/>
</dbReference>
<dbReference type="GO" id="GO:0046789">
    <property type="term" value="F:host cell surface receptor binding"/>
    <property type="evidence" value="ECO:0007669"/>
    <property type="project" value="InterPro"/>
</dbReference>
<dbReference type="VEuPathDB" id="PlasmoDB:PfNF135_010005100"/>
<proteinExistence type="predicted"/>
<dbReference type="Pfam" id="PF05424">
    <property type="entry name" value="Duffy_binding"/>
    <property type="match status" value="4"/>
</dbReference>
<name>A0A191VZ55_PLAFA</name>
<organism evidence="7">
    <name type="scientific">Plasmodium falciparum</name>
    <name type="common">malaria parasite P. falciparum</name>
    <dbReference type="NCBI Taxonomy" id="5833"/>
    <lineage>
        <taxon>Eukaryota</taxon>
        <taxon>Sar</taxon>
        <taxon>Alveolata</taxon>
        <taxon>Apicomplexa</taxon>
        <taxon>Aconoidasida</taxon>
        <taxon>Haemosporida</taxon>
        <taxon>Plasmodiidae</taxon>
        <taxon>Plasmodium</taxon>
        <taxon>Plasmodium (Laverania)</taxon>
    </lineage>
</organism>
<dbReference type="InterPro" id="IPR054595">
    <property type="entry name" value="DBL_C"/>
</dbReference>
<dbReference type="InterPro" id="IPR008602">
    <property type="entry name" value="Duffy-antigen-binding"/>
</dbReference>
<dbReference type="VEuPathDB" id="PlasmoDB:PF3D7_0425800"/>
<dbReference type="Pfam" id="PF03011">
    <property type="entry name" value="PFEMP"/>
    <property type="match status" value="1"/>
</dbReference>
<feature type="region of interest" description="Disordered" evidence="2">
    <location>
        <begin position="1050"/>
        <end position="1098"/>
    </location>
</feature>
<feature type="non-terminal residue" evidence="7">
    <location>
        <position position="2060"/>
    </location>
</feature>
<feature type="non-terminal residue" evidence="7">
    <location>
        <position position="1"/>
    </location>
</feature>
<protein>
    <submittedName>
        <fullName evidence="7">Erythrocyte membrane protein 1</fullName>
    </submittedName>
</protein>
<feature type="domain" description="Duffy-antigen binding" evidence="4">
    <location>
        <begin position="1"/>
        <end position="114"/>
    </location>
</feature>
<evidence type="ECO:0000259" key="5">
    <source>
        <dbReference type="Pfam" id="PF21807"/>
    </source>
</evidence>
<feature type="compositionally biased region" description="Acidic residues" evidence="2">
    <location>
        <begin position="1943"/>
        <end position="1994"/>
    </location>
</feature>
<evidence type="ECO:0000259" key="4">
    <source>
        <dbReference type="Pfam" id="PF05424"/>
    </source>
</evidence>
<dbReference type="VEuPathDB" id="PlasmoDB:PfGN01_020028200"/>
<feature type="domain" description="Duffy-antigen binding" evidence="4">
    <location>
        <begin position="647"/>
        <end position="823"/>
    </location>
</feature>
<feature type="domain" description="Duffy-binding-like" evidence="6">
    <location>
        <begin position="1738"/>
        <end position="1848"/>
    </location>
</feature>
<dbReference type="VEuPathDB" id="PlasmoDB:PfGN01_060005900"/>
<feature type="region of interest" description="Disordered" evidence="2">
    <location>
        <begin position="1857"/>
        <end position="2038"/>
    </location>
</feature>
<feature type="compositionally biased region" description="Basic and acidic residues" evidence="2">
    <location>
        <begin position="1058"/>
        <end position="1089"/>
    </location>
</feature>
<dbReference type="FunFam" id="1.20.58.830:FF:000005">
    <property type="entry name" value="Erythrocyte membrane protein 1, PfEMP1"/>
    <property type="match status" value="1"/>
</dbReference>
<dbReference type="VEuPathDB" id="PlasmoDB:PfGN01_000022200"/>
<dbReference type="InterPro" id="IPR042202">
    <property type="entry name" value="Duffy-ag-bd_sf"/>
</dbReference>
<evidence type="ECO:0000256" key="1">
    <source>
        <dbReference type="SAM" id="Coils"/>
    </source>
</evidence>
<evidence type="ECO:0000259" key="3">
    <source>
        <dbReference type="Pfam" id="PF03011"/>
    </source>
</evidence>
<keyword evidence="1" id="KW-0175">Coiled coil</keyword>
<feature type="coiled-coil region" evidence="1">
    <location>
        <begin position="181"/>
        <end position="208"/>
    </location>
</feature>
<feature type="compositionally biased region" description="Pro residues" evidence="2">
    <location>
        <begin position="1886"/>
        <end position="1902"/>
    </location>
</feature>
<dbReference type="SUPFAM" id="SSF140924">
    <property type="entry name" value="Duffy binding domain-like"/>
    <property type="match status" value="5"/>
</dbReference>
<dbReference type="VEuPathDB" id="PlasmoDB:PfGA01_120060600"/>
<feature type="domain" description="Duffy-antigen binding" evidence="4">
    <location>
        <begin position="1551"/>
        <end position="1707"/>
    </location>
</feature>
<dbReference type="FunFam" id="1.20.58.1930:FF:000002">
    <property type="entry name" value="Erythrocyte membrane protein 1, PfEMP1"/>
    <property type="match status" value="1"/>
</dbReference>
<dbReference type="VEuPathDB" id="PlasmoDB:PfTG01_000058300"/>
<dbReference type="Pfam" id="PF22672">
    <property type="entry name" value="DBL_C"/>
    <property type="match status" value="3"/>
</dbReference>
<dbReference type="VEuPathDB" id="PlasmoDB:PfNF166_090042400"/>
<dbReference type="GO" id="GO:0016020">
    <property type="term" value="C:membrane"/>
    <property type="evidence" value="ECO:0007669"/>
    <property type="project" value="InterPro"/>
</dbReference>
<feature type="region of interest" description="Disordered" evidence="2">
    <location>
        <begin position="983"/>
        <end position="1006"/>
    </location>
</feature>
<feature type="domain" description="Duffy-antigen binding" evidence="4">
    <location>
        <begin position="1143"/>
        <end position="1302"/>
    </location>
</feature>
<dbReference type="InterPro" id="IPR049158">
    <property type="entry name" value="PfEMP1_CIDRalpha1_dom"/>
</dbReference>
<feature type="domain" description="Duffy-binding-like" evidence="6">
    <location>
        <begin position="118"/>
        <end position="265"/>
    </location>
</feature>
<feature type="domain" description="Duffy-binding-like" evidence="6">
    <location>
        <begin position="1332"/>
        <end position="1455"/>
    </location>
</feature>
<feature type="domain" description="PfEMP1 CIDRalpha1" evidence="5">
    <location>
        <begin position="316"/>
        <end position="371"/>
    </location>
</feature>
<dbReference type="VEuPathDB" id="PlasmoDB:PfNF54_040031200"/>
<evidence type="ECO:0000259" key="6">
    <source>
        <dbReference type="Pfam" id="PF22672"/>
    </source>
</evidence>
<dbReference type="VEuPathDB" id="PlasmoDB:PfKE01_030005200"/>
<dbReference type="Gene3D" id="1.20.58.1930">
    <property type="match status" value="1"/>
</dbReference>
<dbReference type="FunFam" id="1.20.58.830:FF:000021">
    <property type="entry name" value="Erythrocyte membrane protein 1, PfEMP1"/>
    <property type="match status" value="1"/>
</dbReference>
<evidence type="ECO:0000256" key="2">
    <source>
        <dbReference type="SAM" id="MobiDB-lite"/>
    </source>
</evidence>
<dbReference type="Pfam" id="PF21807">
    <property type="entry name" value="PfEMP1_CIDRalpha1_dom"/>
    <property type="match status" value="1"/>
</dbReference>
<reference evidence="7" key="1">
    <citation type="journal article" date="2016" name="EMBO Mol. Med.">
        <title>Plasmodium falciparum var genes expressed in children with severe malaria encode CIDRalpha1 domains.</title>
        <authorList>
            <person name="Jespersen J.S."/>
            <person name="Wang C.W."/>
            <person name="Mkumbaye S.I."/>
            <person name="Minja D.T."/>
            <person name="Petersen B."/>
            <person name="Turner L."/>
            <person name="Petersen J.E."/>
            <person name="Lusingu J.P."/>
            <person name="Theander T.G."/>
            <person name="Lavstsen T."/>
        </authorList>
    </citation>
    <scope>NUCLEOTIDE SEQUENCE</scope>
    <source>
        <strain evidence="7">1886-5</strain>
    </source>
</reference>
<feature type="compositionally biased region" description="Pro residues" evidence="2">
    <location>
        <begin position="2018"/>
        <end position="2031"/>
    </location>
</feature>
<dbReference type="VEuPathDB" id="PlasmoDB:PfSN01_050037800"/>
<dbReference type="VEuPathDB" id="PlasmoDB:PfTG01_000049200"/>
<dbReference type="VEuPathDB" id="PlasmoDB:PfGB4_040006200"/>
<sequence>DIVRGRDMFKRTDQDDVEKGLKIVFEKINNSLTPKARKHYAHGDGSGNYVKLREDWWIANRDQVWKAITCKAPKDADYFRNISGDTKVFTSHGHCGHNDNSVPTNLDYVPQYLRWYDEWAEHFCRIRYHKLKRIKDACRNESKQLYCSHNGYDCRQMSWKKNIESREHYCTGCFSACSIYNMWVDKQKKEFEKQKEKYKNEIETYASNKDKTGSKINEEYYKEFYEKLKNEYKDVHNFLTLLNEGRYCKEELQGEENVDFTNTNEKGASYRSKYCKVCPYCGVDCVGTNCKPKKEIYPNCENNKAYVPPRGATPIDISVLYTGDEQGDITKKLSEFCSNENRENGENYQKWKCYYKDRDDIECEMISSSQKDEKHRKVMIFYNFFDLWIKNLLRDSIKWETELKDCINNTGITECHNECNKNCKCFKNWVKKKEKEWGSIKDLIRKEEDALKKYYININNNFDIFFFRVMFELNSDEAKWNKLTEKLKEKITSSKGKADGKNSEGAIKVLFDHLKDIAEKCIHNNSNESCETSTNRTPNPCANTTGAVSVTKSVMQLASEMQKKAKAQLGSGSDKGESVLKGKAEEGKYVRTRNGDGFKQLCNITKDHSNAEKRSPNPCHGKNEERFNIGKNWTNVKENEKTSYSDVYLPQRREHMCTSNLEYLQTNISPLNGSDGSVKGRSKINDSFLGDVLLSAKFEAEKIKELYKPTSDHESVCRAVSRSFADIGDIIRGRDMWDKDKGSKDMETRLVPIFKKIKEQLLNSSIKEKYKEDSDSNKYINLRKDWWEANREKVWEAMTCPQNGIKCDKDPTPLEDYIPQRLRWMTEWAEWYCKYQSQEYEKLKRGCEGCRSKGKQCMKGDGKCENCTYACNTYKENIKKWGNQWTEIKQKYEELYGKAKSGDTKSDKDQHVIDFLAQLHKENGGDKSGKSDTVYSTAARYVHQELPNMGCKEQIRFCKNSNGKDKEKYAFREYPHNYKDQCTCTDKSTPPPRRLRSDRQVVRRSGQVVRGHQVVCRERRHYQQVVKNGRHQQVMVVCRGFRRGRDFVEAASEEEETAENHTEEETAKEEQPAVKEDQDRKGDTTHEKLPGPPATPGAKAACEIVKEHFKLKHDNTGGIEKCYPKKGPFVWKCGDTSLVKDEGVCMPPRRQKLCVINLEHLTENTSDDLRKAFIKCAAVETCFLWHKYKEDKNGGDADTKLNSGTIPEDFKRQMFYTFGDYRDFLFGTDISKLNTHTQAVKTNIDRIFPPTKRTNDTIRKEFWEKNAESIWQGMLCALSYNTNEKQFKDEVREKLMNPQNSNTYKTVKFSGGNSPTLEKFAQTPQFLRWMTEWSDEFCREQKKKYNELVQTCKTCGSNGSVSTEECNNNCDECKKKCQDYSTFIIEWQKNWNKQKNKYEKLYAQVQSASSSTVSSSDPIEKKLLEYLKGLKDPSGNSNKYSTAGKYINEKAYIDDCNVSGQNNFDENNSAGKENEKYAFKHPPNGYDVACKCDTRQKAQKPIEKKDDCNGIKTLLDKSEGGKKGIDGCNPKTGTYPSWKNDRNLVEDTKTWMPPRRQKLCVSSLTQQGSLTNEDDIRTKFINCAAMETHFAWERYKTINTEADKELQGGTIPHEFKKQMYYTFGDYRDIFFGTDISSCQNIKNTSKTIKSKLVDKEKTKKGDTHIEHNKKLQEWWETNGPLIWHGMLCALTNGLTDAKEKKDKIKNTYSYENLKKPTNDTPSLDEFSSRPQFLRWFTEWGEDFCKKRKSQLETLKGQCTKCDVNSDGKICDTNSPGCTQCRKACGDYRKWLEEWQGHYQEQKKKYKEDTKSYENDSDVMGSTEAYEYLKKKLEKFCESGSTNENCDYKCMNEVSNKPYNDGSNETMPKSLVYPPNEINGKCDCKVPVPPSKKPEPPPPPRPPAARDGGHDDRGRSEDGENGAAGPRSPPKEGVGRNLPAAQEPIEEEESDEEDNNAEVDDDEDDDDDDEEDDDEDEEEEEEEVEESEEDEEGEGEDHTTEDTEQGEVEPHGPSVTPVPAGPAAPASLPPLPSDNTSDILKTTIPFGIALALTSIALLFLK</sequence>
<gene>
    <name evidence="7" type="primary">var</name>
</gene>
<dbReference type="InterPro" id="IPR004258">
    <property type="entry name" value="DBL"/>
</dbReference>
<feature type="compositionally biased region" description="Basic and acidic residues" evidence="2">
    <location>
        <begin position="1906"/>
        <end position="1917"/>
    </location>
</feature>
<dbReference type="Gene3D" id="1.20.58.830">
    <property type="match status" value="4"/>
</dbReference>
<dbReference type="VEuPathDB" id="PlasmoDB:PfCD01_090042900"/>
<dbReference type="VEuPathDB" id="PlasmoDB:PfIT_140085700"/>
<dbReference type="VEuPathDB" id="PlasmoDB:PfHB3_130080100"/>